<keyword evidence="6" id="KW-1185">Reference proteome</keyword>
<dbReference type="KEGG" id="bsol:FSW04_16380"/>
<sequence>MTGAVPLEVIWHDVECGGYAEDAELWRELAAAAPGGTVLDVGAGTGRVALDLAARGAGVVALDAEPRLLEALAARAAEAGLPPVPTVCADARDFALGRTFGLIIVPMQTLQLLGGPEGRAAFLRCAREHLAPGGTLAAALADALDSFDGETDGLPEPDVLEAGGATYSSLPLAVVDEGDRAAIHRLREILAPGGARSETLDVIRLDRVTPAEVQREAAALGWHPRPARRIPATAAYVGSTVVILGG</sequence>
<evidence type="ECO:0000313" key="6">
    <source>
        <dbReference type="Proteomes" id="UP000321805"/>
    </source>
</evidence>
<dbReference type="Proteomes" id="UP000321805">
    <property type="component" value="Chromosome"/>
</dbReference>
<evidence type="ECO:0000256" key="1">
    <source>
        <dbReference type="ARBA" id="ARBA00022603"/>
    </source>
</evidence>
<dbReference type="SUPFAM" id="SSF53335">
    <property type="entry name" value="S-adenosyl-L-methionine-dependent methyltransferases"/>
    <property type="match status" value="1"/>
</dbReference>
<keyword evidence="1 5" id="KW-0489">Methyltransferase</keyword>
<gene>
    <name evidence="5" type="ORF">FSW04_16380</name>
</gene>
<dbReference type="InterPro" id="IPR029063">
    <property type="entry name" value="SAM-dependent_MTases_sf"/>
</dbReference>
<keyword evidence="2 5" id="KW-0808">Transferase</keyword>
<dbReference type="CDD" id="cd02440">
    <property type="entry name" value="AdoMet_MTases"/>
    <property type="match status" value="1"/>
</dbReference>
<evidence type="ECO:0000259" key="4">
    <source>
        <dbReference type="Pfam" id="PF13649"/>
    </source>
</evidence>
<name>A0A5B8U8I5_9ACTN</name>
<dbReference type="Pfam" id="PF13649">
    <property type="entry name" value="Methyltransf_25"/>
    <property type="match status" value="1"/>
</dbReference>
<dbReference type="EMBL" id="CP042430">
    <property type="protein sequence ID" value="QEC48992.1"/>
    <property type="molecule type" value="Genomic_DNA"/>
</dbReference>
<dbReference type="OrthoDB" id="9804312at2"/>
<dbReference type="Gene3D" id="3.40.50.150">
    <property type="entry name" value="Vaccinia Virus protein VP39"/>
    <property type="match status" value="1"/>
</dbReference>
<reference evidence="5 6" key="1">
    <citation type="journal article" date="2018" name="J. Microbiol.">
        <title>Baekduia soli gen. nov., sp. nov., a novel bacterium isolated from the soil of Baekdu Mountain and proposal of a novel family name, Baekduiaceae fam. nov.</title>
        <authorList>
            <person name="An D.S."/>
            <person name="Siddiqi M.Z."/>
            <person name="Kim K.H."/>
            <person name="Yu H.S."/>
            <person name="Im W.T."/>
        </authorList>
    </citation>
    <scope>NUCLEOTIDE SEQUENCE [LARGE SCALE GENOMIC DNA]</scope>
    <source>
        <strain evidence="5 6">BR7-21</strain>
    </source>
</reference>
<dbReference type="RefSeq" id="WP_146921147.1">
    <property type="nucleotide sequence ID" value="NZ_CP042430.1"/>
</dbReference>
<feature type="domain" description="Methyltransferase" evidence="4">
    <location>
        <begin position="38"/>
        <end position="134"/>
    </location>
</feature>
<evidence type="ECO:0000313" key="5">
    <source>
        <dbReference type="EMBL" id="QEC48992.1"/>
    </source>
</evidence>
<dbReference type="PANTHER" id="PTHR43464">
    <property type="entry name" value="METHYLTRANSFERASE"/>
    <property type="match status" value="1"/>
</dbReference>
<accession>A0A5B8U8I5</accession>
<dbReference type="PANTHER" id="PTHR43464:SF19">
    <property type="entry name" value="UBIQUINONE BIOSYNTHESIS O-METHYLTRANSFERASE, MITOCHONDRIAL"/>
    <property type="match status" value="1"/>
</dbReference>
<proteinExistence type="predicted"/>
<dbReference type="GO" id="GO:0008168">
    <property type="term" value="F:methyltransferase activity"/>
    <property type="evidence" value="ECO:0007669"/>
    <property type="project" value="UniProtKB-KW"/>
</dbReference>
<dbReference type="InterPro" id="IPR041698">
    <property type="entry name" value="Methyltransf_25"/>
</dbReference>
<dbReference type="GO" id="GO:0032259">
    <property type="term" value="P:methylation"/>
    <property type="evidence" value="ECO:0007669"/>
    <property type="project" value="UniProtKB-KW"/>
</dbReference>
<dbReference type="AlphaFoldDB" id="A0A5B8U8I5"/>
<keyword evidence="3" id="KW-0949">S-adenosyl-L-methionine</keyword>
<organism evidence="5 6">
    <name type="scientific">Baekduia soli</name>
    <dbReference type="NCBI Taxonomy" id="496014"/>
    <lineage>
        <taxon>Bacteria</taxon>
        <taxon>Bacillati</taxon>
        <taxon>Actinomycetota</taxon>
        <taxon>Thermoleophilia</taxon>
        <taxon>Solirubrobacterales</taxon>
        <taxon>Baekduiaceae</taxon>
        <taxon>Baekduia</taxon>
    </lineage>
</organism>
<evidence type="ECO:0000256" key="3">
    <source>
        <dbReference type="ARBA" id="ARBA00022691"/>
    </source>
</evidence>
<protein>
    <submittedName>
        <fullName evidence="5">Methyltransferase domain-containing protein</fullName>
    </submittedName>
</protein>
<evidence type="ECO:0000256" key="2">
    <source>
        <dbReference type="ARBA" id="ARBA00022679"/>
    </source>
</evidence>